<dbReference type="GO" id="GO:0016491">
    <property type="term" value="F:oxidoreductase activity"/>
    <property type="evidence" value="ECO:0007669"/>
    <property type="project" value="UniProtKB-KW"/>
</dbReference>
<organism evidence="3 4">
    <name type="scientific">Nitrobacter winogradskyi</name>
    <name type="common">Nitrobacter agilis</name>
    <dbReference type="NCBI Taxonomy" id="913"/>
    <lineage>
        <taxon>Bacteria</taxon>
        <taxon>Pseudomonadati</taxon>
        <taxon>Pseudomonadota</taxon>
        <taxon>Alphaproteobacteria</taxon>
        <taxon>Hyphomicrobiales</taxon>
        <taxon>Nitrobacteraceae</taxon>
        <taxon>Nitrobacter</taxon>
    </lineage>
</organism>
<comment type="caution">
    <text evidence="3">The sequence shown here is derived from an EMBL/GenBank/DDBJ whole genome shotgun (WGS) entry which is preliminary data.</text>
</comment>
<accession>A0A4Y3WK02</accession>
<evidence type="ECO:0000256" key="1">
    <source>
        <dbReference type="ARBA" id="ARBA00023002"/>
    </source>
</evidence>
<dbReference type="GO" id="GO:0005829">
    <property type="term" value="C:cytosol"/>
    <property type="evidence" value="ECO:0007669"/>
    <property type="project" value="TreeGrafter"/>
</dbReference>
<dbReference type="SUPFAM" id="SSF51430">
    <property type="entry name" value="NAD(P)-linked oxidoreductase"/>
    <property type="match status" value="1"/>
</dbReference>
<dbReference type="InterPro" id="IPR023210">
    <property type="entry name" value="NADP_OxRdtase_dom"/>
</dbReference>
<dbReference type="EMBL" id="BJNF01000131">
    <property type="protein sequence ID" value="GEC17666.1"/>
    <property type="molecule type" value="Genomic_DNA"/>
</dbReference>
<dbReference type="Pfam" id="PF00248">
    <property type="entry name" value="Aldo_ket_red"/>
    <property type="match status" value="1"/>
</dbReference>
<dbReference type="PANTHER" id="PTHR43364">
    <property type="entry name" value="NADH-SPECIFIC METHYLGLYOXAL REDUCTASE-RELATED"/>
    <property type="match status" value="1"/>
</dbReference>
<keyword evidence="1" id="KW-0560">Oxidoreductase</keyword>
<protein>
    <recommendedName>
        <fullName evidence="2">NADP-dependent oxidoreductase domain-containing protein</fullName>
    </recommendedName>
</protein>
<dbReference type="InterPro" id="IPR036812">
    <property type="entry name" value="NAD(P)_OxRdtase_dom_sf"/>
</dbReference>
<evidence type="ECO:0000259" key="2">
    <source>
        <dbReference type="Pfam" id="PF00248"/>
    </source>
</evidence>
<dbReference type="Gene3D" id="3.20.20.100">
    <property type="entry name" value="NADP-dependent oxidoreductase domain"/>
    <property type="match status" value="1"/>
</dbReference>
<dbReference type="Proteomes" id="UP000318825">
    <property type="component" value="Unassembled WGS sequence"/>
</dbReference>
<evidence type="ECO:0000313" key="3">
    <source>
        <dbReference type="EMBL" id="GEC17666.1"/>
    </source>
</evidence>
<sequence length="55" mass="5891">MDAFDELVRQGKVRAIGCSNFLARQVVAAQQVAGTHKGAQLVTCQAEYSLLARGI</sequence>
<proteinExistence type="predicted"/>
<dbReference type="AlphaFoldDB" id="A0A4Y3WK02"/>
<evidence type="ECO:0000313" key="4">
    <source>
        <dbReference type="Proteomes" id="UP000318825"/>
    </source>
</evidence>
<dbReference type="InterPro" id="IPR050523">
    <property type="entry name" value="AKR_Detox_Biosynth"/>
</dbReference>
<feature type="domain" description="NADP-dependent oxidoreductase" evidence="2">
    <location>
        <begin position="1"/>
        <end position="51"/>
    </location>
</feature>
<reference evidence="3 4" key="1">
    <citation type="submission" date="2019-06" db="EMBL/GenBank/DDBJ databases">
        <title>Whole genome shotgun sequence of Nitrobacter winogradskyi NBRC 14297.</title>
        <authorList>
            <person name="Hosoyama A."/>
            <person name="Uohara A."/>
            <person name="Ohji S."/>
            <person name="Ichikawa N."/>
        </authorList>
    </citation>
    <scope>NUCLEOTIDE SEQUENCE [LARGE SCALE GENOMIC DNA]</scope>
    <source>
        <strain evidence="3 4">NBRC 14297</strain>
    </source>
</reference>
<dbReference type="PANTHER" id="PTHR43364:SF4">
    <property type="entry name" value="NAD(P)-LINKED OXIDOREDUCTASE SUPERFAMILY PROTEIN"/>
    <property type="match status" value="1"/>
</dbReference>
<name>A0A4Y3WK02_NITWI</name>
<gene>
    <name evidence="3" type="ORF">NWI01_35580</name>
</gene>